<reference evidence="3 4" key="1">
    <citation type="submission" date="2018-11" db="EMBL/GenBank/DDBJ databases">
        <title>Proposal to divide the Flavobacteriaceae and reorganize its genera based on Amino Acid Identity values calculated from whole genome sequences.</title>
        <authorList>
            <person name="Nicholson A.C."/>
            <person name="Gulvik C.A."/>
            <person name="Whitney A.M."/>
            <person name="Humrighouse B.W."/>
            <person name="Bell M."/>
            <person name="Holmes B."/>
            <person name="Steigerwalt A.G."/>
            <person name="Villarma A."/>
            <person name="Sheth M."/>
            <person name="Batra D."/>
            <person name="Pryor J."/>
            <person name="Bernardet J.-F."/>
            <person name="Hugo C."/>
            <person name="Kampfer P."/>
            <person name="Newman J."/>
            <person name="McQuiston J.R."/>
        </authorList>
    </citation>
    <scope>NUCLEOTIDE SEQUENCE [LARGE SCALE GENOMIC DNA]</scope>
    <source>
        <strain evidence="3 4">H5559</strain>
    </source>
</reference>
<accession>A0AAD0YWP2</accession>
<dbReference type="EMBL" id="CP033930">
    <property type="protein sequence ID" value="AZB18502.1"/>
    <property type="molecule type" value="Genomic_DNA"/>
</dbReference>
<evidence type="ECO:0000313" key="3">
    <source>
        <dbReference type="EMBL" id="AZB18502.1"/>
    </source>
</evidence>
<keyword evidence="1" id="KW-0732">Signal</keyword>
<sequence length="59" mass="6251">MITTKEEGAYSLFSAGGQPISKGKLTGKLGIDTSSLPTGVYIIKVETQSTITSYKIIVK</sequence>
<dbReference type="NCBIfam" id="TIGR04183">
    <property type="entry name" value="Por_Secre_tail"/>
    <property type="match status" value="1"/>
</dbReference>
<dbReference type="InterPro" id="IPR026444">
    <property type="entry name" value="Secre_tail"/>
</dbReference>
<proteinExistence type="predicted"/>
<evidence type="ECO:0000313" key="4">
    <source>
        <dbReference type="Proteomes" id="UP000269015"/>
    </source>
</evidence>
<gene>
    <name evidence="3" type="ORF">EG352_12265</name>
</gene>
<dbReference type="AlphaFoldDB" id="A0AAD0YWP2"/>
<evidence type="ECO:0000259" key="2">
    <source>
        <dbReference type="Pfam" id="PF18962"/>
    </source>
</evidence>
<protein>
    <submittedName>
        <fullName evidence="3">T9SS C-terminal target domain-containing protein</fullName>
    </submittedName>
</protein>
<feature type="domain" description="Secretion system C-terminal sorting" evidence="2">
    <location>
        <begin position="7"/>
        <end position="58"/>
    </location>
</feature>
<dbReference type="Proteomes" id="UP000269015">
    <property type="component" value="Chromosome"/>
</dbReference>
<organism evidence="3 4">
    <name type="scientific">Chryseobacterium indologenes</name>
    <name type="common">Flavobacterium indologenes</name>
    <dbReference type="NCBI Taxonomy" id="253"/>
    <lineage>
        <taxon>Bacteria</taxon>
        <taxon>Pseudomonadati</taxon>
        <taxon>Bacteroidota</taxon>
        <taxon>Flavobacteriia</taxon>
        <taxon>Flavobacteriales</taxon>
        <taxon>Weeksellaceae</taxon>
        <taxon>Chryseobacterium group</taxon>
        <taxon>Chryseobacterium</taxon>
    </lineage>
</organism>
<evidence type="ECO:0000256" key="1">
    <source>
        <dbReference type="ARBA" id="ARBA00022729"/>
    </source>
</evidence>
<dbReference type="Pfam" id="PF18962">
    <property type="entry name" value="Por_Secre_tail"/>
    <property type="match status" value="1"/>
</dbReference>
<name>A0AAD0YWP2_CHRID</name>